<accession>K1XBL7</accession>
<evidence type="ECO:0000256" key="1">
    <source>
        <dbReference type="SAM" id="MobiDB-lite"/>
    </source>
</evidence>
<dbReference type="AlphaFoldDB" id="K1XBL7"/>
<sequence length="306" mass="35047">MADTTTHKEHQSSLNVSSLTLDASQAATERTQLLEIDEETPKRLEIDPSIDPDPPVVDPNELLVAITVVKGSSTKTFIIHQMITCNISPFLASKISLSAKKPARTNTITVQDTCRVAFAMFVSWLYAKNHRRRRLGKCKHHVSAKTWIEVCLLAEKIQAAEFHAAATAVLTSYRAPLALSVSELQRIWARTRSDSPLRQYCLQRLGEQCFAGLGLRDAAEVAREWERWRRARIERVDREQRYESVEQIRQSQYYLRPSTPPSSRPRLDVSTLYSNRKPLSEGEPPDNWSPYPWYRRPIFDSGWRAI</sequence>
<dbReference type="InterPro" id="IPR011333">
    <property type="entry name" value="SKP1/BTB/POZ_sf"/>
</dbReference>
<feature type="compositionally biased region" description="Basic and acidic residues" evidence="1">
    <location>
        <begin position="1"/>
        <end position="11"/>
    </location>
</feature>
<dbReference type="InParanoid" id="K1XBL7"/>
<dbReference type="KEGG" id="mbe:MBM_03890"/>
<dbReference type="EMBL" id="JH921434">
    <property type="protein sequence ID" value="EKD18118.1"/>
    <property type="molecule type" value="Genomic_DNA"/>
</dbReference>
<evidence type="ECO:0000313" key="3">
    <source>
        <dbReference type="Proteomes" id="UP000006753"/>
    </source>
</evidence>
<name>K1XBL7_MARBU</name>
<feature type="compositionally biased region" description="Polar residues" evidence="1">
    <location>
        <begin position="12"/>
        <end position="22"/>
    </location>
</feature>
<dbReference type="HOGENOM" id="CLU_909365_0_0_1"/>
<organism evidence="2 3">
    <name type="scientific">Marssonina brunnea f. sp. multigermtubi (strain MB_m1)</name>
    <name type="common">Marssonina leaf spot fungus</name>
    <dbReference type="NCBI Taxonomy" id="1072389"/>
    <lineage>
        <taxon>Eukaryota</taxon>
        <taxon>Fungi</taxon>
        <taxon>Dikarya</taxon>
        <taxon>Ascomycota</taxon>
        <taxon>Pezizomycotina</taxon>
        <taxon>Leotiomycetes</taxon>
        <taxon>Helotiales</taxon>
        <taxon>Drepanopezizaceae</taxon>
        <taxon>Drepanopeziza</taxon>
    </lineage>
</organism>
<dbReference type="GeneID" id="18759825"/>
<dbReference type="Proteomes" id="UP000006753">
    <property type="component" value="Unassembled WGS sequence"/>
</dbReference>
<evidence type="ECO:0000313" key="2">
    <source>
        <dbReference type="EMBL" id="EKD18118.1"/>
    </source>
</evidence>
<proteinExistence type="predicted"/>
<protein>
    <recommendedName>
        <fullName evidence="4">BTB domain-containing protein</fullName>
    </recommendedName>
</protein>
<dbReference type="STRING" id="1072389.K1XBL7"/>
<dbReference type="Gene3D" id="3.30.710.10">
    <property type="entry name" value="Potassium Channel Kv1.1, Chain A"/>
    <property type="match status" value="1"/>
</dbReference>
<reference evidence="2 3" key="1">
    <citation type="journal article" date="2012" name="BMC Genomics">
        <title>Sequencing the genome of Marssonina brunnea reveals fungus-poplar co-evolution.</title>
        <authorList>
            <person name="Zhu S."/>
            <person name="Cao Y.-Z."/>
            <person name="Jiang C."/>
            <person name="Tan B.-Y."/>
            <person name="Wang Z."/>
            <person name="Feng S."/>
            <person name="Zhang L."/>
            <person name="Su X.-H."/>
            <person name="Brejova B."/>
            <person name="Vinar T."/>
            <person name="Xu M."/>
            <person name="Wang M.-X."/>
            <person name="Zhang S.-G."/>
            <person name="Huang M.-R."/>
            <person name="Wu R."/>
            <person name="Zhou Y."/>
        </authorList>
    </citation>
    <scope>NUCLEOTIDE SEQUENCE [LARGE SCALE GENOMIC DNA]</scope>
    <source>
        <strain evidence="2 3">MB_m1</strain>
    </source>
</reference>
<feature type="region of interest" description="Disordered" evidence="1">
    <location>
        <begin position="1"/>
        <end position="22"/>
    </location>
</feature>
<dbReference type="OrthoDB" id="194443at2759"/>
<keyword evidence="3" id="KW-1185">Reference proteome</keyword>
<evidence type="ECO:0008006" key="4">
    <source>
        <dbReference type="Google" id="ProtNLM"/>
    </source>
</evidence>
<gene>
    <name evidence="2" type="ORF">MBM_03890</name>
</gene>